<proteinExistence type="predicted"/>
<reference evidence="1 2" key="1">
    <citation type="journal article" date="2019" name="Appl. Microbiol. Biotechnol.">
        <title>Genome sequence of Isaria javanica and comparative genome analysis insights into family S53 peptidase evolution in fungal entomopathogens.</title>
        <authorList>
            <person name="Lin R."/>
            <person name="Zhang X."/>
            <person name="Xin B."/>
            <person name="Zou M."/>
            <person name="Gao Y."/>
            <person name="Qin F."/>
            <person name="Hu Q."/>
            <person name="Xie B."/>
            <person name="Cheng X."/>
        </authorList>
    </citation>
    <scope>NUCLEOTIDE SEQUENCE [LARGE SCALE GENOMIC DNA]</scope>
    <source>
        <strain evidence="1 2">IJ1G</strain>
    </source>
</reference>
<dbReference type="Proteomes" id="UP000315783">
    <property type="component" value="Unassembled WGS sequence"/>
</dbReference>
<name>A0A545V9C6_9HYPO</name>
<evidence type="ECO:0000313" key="1">
    <source>
        <dbReference type="EMBL" id="TQV98325.1"/>
    </source>
</evidence>
<gene>
    <name evidence="1" type="ORF">IF1G_02405</name>
</gene>
<sequence length="67" mass="7641">MMLLRPCVMHSQLRTMELISSPLLGFKQYPAVPCTLLCAKIWQFCTEYCEALVKPPGVLELADWAVR</sequence>
<protein>
    <submittedName>
        <fullName evidence="1">Uncharacterized protein</fullName>
    </submittedName>
</protein>
<dbReference type="AlphaFoldDB" id="A0A545V9C6"/>
<keyword evidence="2" id="KW-1185">Reference proteome</keyword>
<accession>A0A545V9C6</accession>
<comment type="caution">
    <text evidence="1">The sequence shown here is derived from an EMBL/GenBank/DDBJ whole genome shotgun (WGS) entry which is preliminary data.</text>
</comment>
<organism evidence="1 2">
    <name type="scientific">Cordyceps javanica</name>
    <dbReference type="NCBI Taxonomy" id="43265"/>
    <lineage>
        <taxon>Eukaryota</taxon>
        <taxon>Fungi</taxon>
        <taxon>Dikarya</taxon>
        <taxon>Ascomycota</taxon>
        <taxon>Pezizomycotina</taxon>
        <taxon>Sordariomycetes</taxon>
        <taxon>Hypocreomycetidae</taxon>
        <taxon>Hypocreales</taxon>
        <taxon>Cordycipitaceae</taxon>
        <taxon>Cordyceps</taxon>
    </lineage>
</organism>
<evidence type="ECO:0000313" key="2">
    <source>
        <dbReference type="Proteomes" id="UP000315783"/>
    </source>
</evidence>
<dbReference type="EMBL" id="SPUK01000003">
    <property type="protein sequence ID" value="TQV98325.1"/>
    <property type="molecule type" value="Genomic_DNA"/>
</dbReference>